<organism evidence="1">
    <name type="scientific">marine metagenome</name>
    <dbReference type="NCBI Taxonomy" id="408172"/>
    <lineage>
        <taxon>unclassified sequences</taxon>
        <taxon>metagenomes</taxon>
        <taxon>ecological metagenomes</taxon>
    </lineage>
</organism>
<protein>
    <recommendedName>
        <fullName evidence="2">Amidohydrolase-related domain-containing protein</fullName>
    </recommendedName>
</protein>
<reference evidence="1" key="1">
    <citation type="submission" date="2018-05" db="EMBL/GenBank/DDBJ databases">
        <authorList>
            <person name="Lanie J.A."/>
            <person name="Ng W.-L."/>
            <person name="Kazmierczak K.M."/>
            <person name="Andrzejewski T.M."/>
            <person name="Davidsen T.M."/>
            <person name="Wayne K.J."/>
            <person name="Tettelin H."/>
            <person name="Glass J.I."/>
            <person name="Rusch D."/>
            <person name="Podicherti R."/>
            <person name="Tsui H.-C.T."/>
            <person name="Winkler M.E."/>
        </authorList>
    </citation>
    <scope>NUCLEOTIDE SEQUENCE</scope>
</reference>
<dbReference type="EMBL" id="UINC01137158">
    <property type="protein sequence ID" value="SVD22328.1"/>
    <property type="molecule type" value="Genomic_DNA"/>
</dbReference>
<dbReference type="SUPFAM" id="SSF51556">
    <property type="entry name" value="Metallo-dependent hydrolases"/>
    <property type="match status" value="1"/>
</dbReference>
<gene>
    <name evidence="1" type="ORF">METZ01_LOCUS375182</name>
</gene>
<evidence type="ECO:0008006" key="2">
    <source>
        <dbReference type="Google" id="ProtNLM"/>
    </source>
</evidence>
<sequence length="286" mass="32869">MSDWLTEQQLRQLHRGWKMARETPVPTRVVSSGECYPPAQSREQRAVESLIHDEAMQRAQRMGLRPHVYLRSRSGMAASFMAMNQVHGEVFSVDSAEVEDQEAAREIHARTSDQFIFDVHTHHVHSDYNWEGQLWLRDAARGNNPSGTPWNPALVEQELDLRYYKFDYYIKDMFFDSDTTLSLLSTSPSTDPDKTLLSDRQMVASRDRVNALAGTRRMFAHGVIWPSVPEYLDLMETAAGELKVDSWKGYTIGDVLGYHPTFDRPWRLDDEELVWPTFAKACEVGV</sequence>
<evidence type="ECO:0000313" key="1">
    <source>
        <dbReference type="EMBL" id="SVD22328.1"/>
    </source>
</evidence>
<dbReference type="AlphaFoldDB" id="A0A382TLL5"/>
<dbReference type="InterPro" id="IPR032466">
    <property type="entry name" value="Metal_Hydrolase"/>
</dbReference>
<name>A0A382TLL5_9ZZZZ</name>
<feature type="non-terminal residue" evidence="1">
    <location>
        <position position="286"/>
    </location>
</feature>
<proteinExistence type="predicted"/>
<accession>A0A382TLL5</accession>